<dbReference type="AlphaFoldDB" id="A0A2W5K826"/>
<evidence type="ECO:0000256" key="2">
    <source>
        <dbReference type="SAM" id="MobiDB-lite"/>
    </source>
</evidence>
<name>A0A2W5K826_ANCNO</name>
<dbReference type="Gene3D" id="2.40.50.100">
    <property type="match status" value="1"/>
</dbReference>
<dbReference type="PANTHER" id="PTHR30386:SF24">
    <property type="entry name" value="MULTIDRUG RESISTANCE EFFLUX PUMP"/>
    <property type="match status" value="1"/>
</dbReference>
<evidence type="ECO:0000313" key="8">
    <source>
        <dbReference type="Proteomes" id="UP000249577"/>
    </source>
</evidence>
<feature type="coiled-coil region" evidence="1">
    <location>
        <begin position="161"/>
        <end position="195"/>
    </location>
</feature>
<feature type="domain" description="Multidrug resistance protein MdtA-like barrel-sandwich hybrid" evidence="5">
    <location>
        <begin position="114"/>
        <end position="310"/>
    </location>
</feature>
<dbReference type="InterPro" id="IPR058624">
    <property type="entry name" value="MdtA-like_HH"/>
</dbReference>
<dbReference type="PANTHER" id="PTHR30386">
    <property type="entry name" value="MEMBRANE FUSION SUBUNIT OF EMRAB-TOLC MULTIDRUG EFFLUX PUMP"/>
    <property type="match status" value="1"/>
</dbReference>
<dbReference type="Gene3D" id="2.40.30.170">
    <property type="match status" value="1"/>
</dbReference>
<feature type="compositionally biased region" description="Low complexity" evidence="2">
    <location>
        <begin position="419"/>
        <end position="435"/>
    </location>
</feature>
<dbReference type="InterPro" id="IPR058792">
    <property type="entry name" value="Beta-barrel_RND_2"/>
</dbReference>
<dbReference type="Gene3D" id="1.10.287.470">
    <property type="entry name" value="Helix hairpin bin"/>
    <property type="match status" value="2"/>
</dbReference>
<comment type="caution">
    <text evidence="7">The sequence shown here is derived from an EMBL/GenBank/DDBJ whole genome shotgun (WGS) entry which is preliminary data.</text>
</comment>
<feature type="transmembrane region" description="Helical" evidence="3">
    <location>
        <begin position="75"/>
        <end position="93"/>
    </location>
</feature>
<keyword evidence="3" id="KW-0472">Membrane</keyword>
<accession>A0A2W5K826</accession>
<evidence type="ECO:0000313" key="7">
    <source>
        <dbReference type="EMBL" id="PZQ13051.1"/>
    </source>
</evidence>
<gene>
    <name evidence="7" type="ORF">DI565_15420</name>
</gene>
<evidence type="ECO:0000259" key="6">
    <source>
        <dbReference type="Pfam" id="PF25954"/>
    </source>
</evidence>
<dbReference type="SUPFAM" id="SSF111369">
    <property type="entry name" value="HlyD-like secretion proteins"/>
    <property type="match status" value="3"/>
</dbReference>
<keyword evidence="3" id="KW-1133">Transmembrane helix</keyword>
<protein>
    <submittedName>
        <fullName evidence="7">Hemolysin D</fullName>
    </submittedName>
</protein>
<keyword evidence="3" id="KW-0812">Transmembrane</keyword>
<dbReference type="Pfam" id="PF25954">
    <property type="entry name" value="Beta-barrel_RND_2"/>
    <property type="match status" value="1"/>
</dbReference>
<reference evidence="7 8" key="1">
    <citation type="submission" date="2017-08" db="EMBL/GenBank/DDBJ databases">
        <title>Infants hospitalized years apart are colonized by the same room-sourced microbial strains.</title>
        <authorList>
            <person name="Brooks B."/>
            <person name="Olm M.R."/>
            <person name="Firek B.A."/>
            <person name="Baker R."/>
            <person name="Thomas B.C."/>
            <person name="Morowitz M.J."/>
            <person name="Banfield J.F."/>
        </authorList>
    </citation>
    <scope>NUCLEOTIDE SEQUENCE [LARGE SCALE GENOMIC DNA]</scope>
    <source>
        <strain evidence="7">S2_005_003_R2_43</strain>
    </source>
</reference>
<dbReference type="Pfam" id="PF25917">
    <property type="entry name" value="BSH_RND"/>
    <property type="match status" value="1"/>
</dbReference>
<evidence type="ECO:0000256" key="1">
    <source>
        <dbReference type="SAM" id="Coils"/>
    </source>
</evidence>
<evidence type="ECO:0000256" key="3">
    <source>
        <dbReference type="SAM" id="Phobius"/>
    </source>
</evidence>
<evidence type="ECO:0000259" key="4">
    <source>
        <dbReference type="Pfam" id="PF25876"/>
    </source>
</evidence>
<dbReference type="InterPro" id="IPR058625">
    <property type="entry name" value="MdtA-like_BSH"/>
</dbReference>
<feature type="domain" description="Multidrug resistance protein MdtA-like alpha-helical hairpin" evidence="4">
    <location>
        <begin position="183"/>
        <end position="247"/>
    </location>
</feature>
<organism evidence="7 8">
    <name type="scientific">Ancylobacter novellus</name>
    <name type="common">Thiobacillus novellus</name>
    <dbReference type="NCBI Taxonomy" id="921"/>
    <lineage>
        <taxon>Bacteria</taxon>
        <taxon>Pseudomonadati</taxon>
        <taxon>Pseudomonadota</taxon>
        <taxon>Alphaproteobacteria</taxon>
        <taxon>Hyphomicrobiales</taxon>
        <taxon>Xanthobacteraceae</taxon>
        <taxon>Ancylobacter</taxon>
    </lineage>
</organism>
<dbReference type="Pfam" id="PF25876">
    <property type="entry name" value="HH_MFP_RND"/>
    <property type="match status" value="1"/>
</dbReference>
<feature type="compositionally biased region" description="Low complexity" evidence="2">
    <location>
        <begin position="21"/>
        <end position="40"/>
    </location>
</feature>
<feature type="region of interest" description="Disordered" evidence="2">
    <location>
        <begin position="408"/>
        <end position="435"/>
    </location>
</feature>
<keyword evidence="1" id="KW-0175">Coiled coil</keyword>
<dbReference type="InterPro" id="IPR050739">
    <property type="entry name" value="MFP"/>
</dbReference>
<feature type="domain" description="CusB-like beta-barrel" evidence="6">
    <location>
        <begin position="315"/>
        <end position="357"/>
    </location>
</feature>
<feature type="region of interest" description="Disordered" evidence="2">
    <location>
        <begin position="1"/>
        <end position="69"/>
    </location>
</feature>
<sequence length="435" mass="45013">MAKAQQPPIEDEAPRPRLVVAGPPSATPASTADDPAARAPKPTDEAPAPPAADPGAMSGASSKPATGKRGGARKIVLGAVLLAALAGAGWYGYDWWVDGRFLVETDDAYVGADMATMAPKVSGYVAAVPAAQNQSVKAGDPLVTLDDGDYRLALQAADGRIATQEATVSRIDQQIAAAQAQVLQAKAQVDSAAADSERAAADFERAQQLVKSSYGSRQALDQATADKARSAAAVEAAKAGVTAAEANRDVLAAQKTEAARSLDELRTARAQRQRDLDATVIRAPFDGVVGNKAVQEGDYVTPGKRVMAVVPLDRVYVDANFKETQLGEIVPGSKVRLSVDAYPEHDVTGVVDSLAPASGAQFSLLPPENATGNFTKIVQRVPVRIRVDPADVAKGRLRPGLSVIASVDTRTAPARTPETGSTDASATGAASPGRR</sequence>
<dbReference type="Proteomes" id="UP000249577">
    <property type="component" value="Unassembled WGS sequence"/>
</dbReference>
<dbReference type="GO" id="GO:0055085">
    <property type="term" value="P:transmembrane transport"/>
    <property type="evidence" value="ECO:0007669"/>
    <property type="project" value="InterPro"/>
</dbReference>
<evidence type="ECO:0000259" key="5">
    <source>
        <dbReference type="Pfam" id="PF25917"/>
    </source>
</evidence>
<proteinExistence type="predicted"/>
<dbReference type="EMBL" id="QFPN01000008">
    <property type="protein sequence ID" value="PZQ13051.1"/>
    <property type="molecule type" value="Genomic_DNA"/>
</dbReference>